<sequence length="96" mass="10111">MKLALIGAGRIGKVHAQAIHSHPNVILAAVADFHQPAAEALAEQYASRAVSVDEIFADDAIDAVLIASSTPTHAEYLERAARAGKAVLCENPSPWI</sequence>
<reference evidence="3 4" key="1">
    <citation type="journal article" date="2019" name="Microbiol. Resour. Announc.">
        <title>Complete Genome Sequence of Halomonas sulfidaeris Strain Esulfide1 Isolated from a Metal Sulfide Rock at a Depth of 2,200 Meters, Obtained Using Nanopore Sequencing.</title>
        <authorList>
            <person name="Saito M."/>
            <person name="Nishigata A."/>
            <person name="Galipon J."/>
            <person name="Arakawa K."/>
        </authorList>
    </citation>
    <scope>NUCLEOTIDE SEQUENCE [LARGE SCALE GENOMIC DNA]</scope>
    <source>
        <strain evidence="3 4">ATCC BAA-803</strain>
    </source>
</reference>
<evidence type="ECO:0000313" key="3">
    <source>
        <dbReference type="EMBL" id="BBI64759.1"/>
    </source>
</evidence>
<name>A0A455UKJ5_9GAMM</name>
<gene>
    <name evidence="3" type="ORF">HSBAA_60650</name>
</gene>
<dbReference type="GO" id="GO:0000166">
    <property type="term" value="F:nucleotide binding"/>
    <property type="evidence" value="ECO:0007669"/>
    <property type="project" value="InterPro"/>
</dbReference>
<dbReference type="SUPFAM" id="SSF51735">
    <property type="entry name" value="NAD(P)-binding Rossmann-fold domains"/>
    <property type="match status" value="1"/>
</dbReference>
<dbReference type="Pfam" id="PF01408">
    <property type="entry name" value="GFO_IDH_MocA"/>
    <property type="match status" value="1"/>
</dbReference>
<evidence type="ECO:0000256" key="1">
    <source>
        <dbReference type="ARBA" id="ARBA00023002"/>
    </source>
</evidence>
<dbReference type="KEGG" id="hsr:HSBAA_60650"/>
<dbReference type="InterPro" id="IPR000683">
    <property type="entry name" value="Gfo/Idh/MocA-like_OxRdtase_N"/>
</dbReference>
<dbReference type="AlphaFoldDB" id="A0A455UKJ5"/>
<dbReference type="Proteomes" id="UP000320231">
    <property type="component" value="Chromosome"/>
</dbReference>
<evidence type="ECO:0000313" key="4">
    <source>
        <dbReference type="Proteomes" id="UP000320231"/>
    </source>
</evidence>
<dbReference type="Gene3D" id="3.40.50.720">
    <property type="entry name" value="NAD(P)-binding Rossmann-like Domain"/>
    <property type="match status" value="1"/>
</dbReference>
<dbReference type="GO" id="GO:0016491">
    <property type="term" value="F:oxidoreductase activity"/>
    <property type="evidence" value="ECO:0007669"/>
    <property type="project" value="UniProtKB-KW"/>
</dbReference>
<protein>
    <recommendedName>
        <fullName evidence="2">Gfo/Idh/MocA-like oxidoreductase N-terminal domain-containing protein</fullName>
    </recommendedName>
</protein>
<dbReference type="PANTHER" id="PTHR43818:SF11">
    <property type="entry name" value="BCDNA.GH03377"/>
    <property type="match status" value="1"/>
</dbReference>
<dbReference type="EMBL" id="AP019514">
    <property type="protein sequence ID" value="BBI64759.1"/>
    <property type="molecule type" value="Genomic_DNA"/>
</dbReference>
<keyword evidence="1" id="KW-0560">Oxidoreductase</keyword>
<dbReference type="InterPro" id="IPR036291">
    <property type="entry name" value="NAD(P)-bd_dom_sf"/>
</dbReference>
<organism evidence="3 4">
    <name type="scientific">Vreelandella sulfidaeris</name>
    <dbReference type="NCBI Taxonomy" id="115553"/>
    <lineage>
        <taxon>Bacteria</taxon>
        <taxon>Pseudomonadati</taxon>
        <taxon>Pseudomonadota</taxon>
        <taxon>Gammaproteobacteria</taxon>
        <taxon>Oceanospirillales</taxon>
        <taxon>Halomonadaceae</taxon>
        <taxon>Vreelandella</taxon>
    </lineage>
</organism>
<proteinExistence type="predicted"/>
<dbReference type="InterPro" id="IPR050463">
    <property type="entry name" value="Gfo/Idh/MocA_oxidrdct_glycsds"/>
</dbReference>
<accession>A0A455UKJ5</accession>
<evidence type="ECO:0000259" key="2">
    <source>
        <dbReference type="Pfam" id="PF01408"/>
    </source>
</evidence>
<dbReference type="PANTHER" id="PTHR43818">
    <property type="entry name" value="BCDNA.GH03377"/>
    <property type="match status" value="1"/>
</dbReference>
<feature type="domain" description="Gfo/Idh/MocA-like oxidoreductase N-terminal" evidence="2">
    <location>
        <begin position="2"/>
        <end position="92"/>
    </location>
</feature>